<organism evidence="2 3">
    <name type="scientific">Pleurodeles waltl</name>
    <name type="common">Iberian ribbed newt</name>
    <dbReference type="NCBI Taxonomy" id="8319"/>
    <lineage>
        <taxon>Eukaryota</taxon>
        <taxon>Metazoa</taxon>
        <taxon>Chordata</taxon>
        <taxon>Craniata</taxon>
        <taxon>Vertebrata</taxon>
        <taxon>Euteleostomi</taxon>
        <taxon>Amphibia</taxon>
        <taxon>Batrachia</taxon>
        <taxon>Caudata</taxon>
        <taxon>Salamandroidea</taxon>
        <taxon>Salamandridae</taxon>
        <taxon>Pleurodelinae</taxon>
        <taxon>Pleurodeles</taxon>
    </lineage>
</organism>
<name>A0AAV7PIS5_PLEWA</name>
<keyword evidence="3" id="KW-1185">Reference proteome</keyword>
<protein>
    <submittedName>
        <fullName evidence="2">Uncharacterized protein</fullName>
    </submittedName>
</protein>
<evidence type="ECO:0000313" key="2">
    <source>
        <dbReference type="EMBL" id="KAJ1128202.1"/>
    </source>
</evidence>
<dbReference type="EMBL" id="JANPWB010000011">
    <property type="protein sequence ID" value="KAJ1128202.1"/>
    <property type="molecule type" value="Genomic_DNA"/>
</dbReference>
<evidence type="ECO:0000256" key="1">
    <source>
        <dbReference type="SAM" id="MobiDB-lite"/>
    </source>
</evidence>
<accession>A0AAV7PIS5</accession>
<feature type="compositionally biased region" description="Basic and acidic residues" evidence="1">
    <location>
        <begin position="65"/>
        <end position="75"/>
    </location>
</feature>
<evidence type="ECO:0000313" key="3">
    <source>
        <dbReference type="Proteomes" id="UP001066276"/>
    </source>
</evidence>
<proteinExistence type="predicted"/>
<gene>
    <name evidence="2" type="ORF">NDU88_006581</name>
</gene>
<feature type="region of interest" description="Disordered" evidence="1">
    <location>
        <begin position="1"/>
        <end position="108"/>
    </location>
</feature>
<comment type="caution">
    <text evidence="2">The sequence shown here is derived from an EMBL/GenBank/DDBJ whole genome shotgun (WGS) entry which is preliminary data.</text>
</comment>
<sequence>TWLEAYRVGPADPKQVEGRQPRRGGKRRHTKDSQKDRQVTKPTSQQARQRKKSALQVAASLTEARSSEDGRRSEPESLNGEDSTDIESMTSVTEGLPQVTPQTSVDII</sequence>
<reference evidence="2" key="1">
    <citation type="journal article" date="2022" name="bioRxiv">
        <title>Sequencing and chromosome-scale assembly of the giantPleurodeles waltlgenome.</title>
        <authorList>
            <person name="Brown T."/>
            <person name="Elewa A."/>
            <person name="Iarovenko S."/>
            <person name="Subramanian E."/>
            <person name="Araus A.J."/>
            <person name="Petzold A."/>
            <person name="Susuki M."/>
            <person name="Suzuki K.-i.T."/>
            <person name="Hayashi T."/>
            <person name="Toyoda A."/>
            <person name="Oliveira C."/>
            <person name="Osipova E."/>
            <person name="Leigh N.D."/>
            <person name="Simon A."/>
            <person name="Yun M.H."/>
        </authorList>
    </citation>
    <scope>NUCLEOTIDE SEQUENCE</scope>
    <source>
        <strain evidence="2">20211129_DDA</strain>
        <tissue evidence="2">Liver</tissue>
    </source>
</reference>
<feature type="compositionally biased region" description="Basic residues" evidence="1">
    <location>
        <begin position="21"/>
        <end position="30"/>
    </location>
</feature>
<feature type="compositionally biased region" description="Polar residues" evidence="1">
    <location>
        <begin position="86"/>
        <end position="108"/>
    </location>
</feature>
<feature type="non-terminal residue" evidence="2">
    <location>
        <position position="1"/>
    </location>
</feature>
<dbReference type="AlphaFoldDB" id="A0AAV7PIS5"/>
<dbReference type="Proteomes" id="UP001066276">
    <property type="component" value="Chromosome 7"/>
</dbReference>